<dbReference type="SUPFAM" id="SSF117289">
    <property type="entry name" value="Nucleoporin domain"/>
    <property type="match status" value="1"/>
</dbReference>
<dbReference type="InterPro" id="IPR001680">
    <property type="entry name" value="WD40_rpt"/>
</dbReference>
<name>A0A0W4ZPU5_PNEJ7</name>
<sequence>MEPLKTFSLDHVIKDSFNEVEVELKEYDTDNFGFLSLQRNAYIQLADASVNEIPKYNSSLLSIGNKNGYYVSGIPLGFVFGRTESLRESLKSKAVKGIVEHRPLLTIHLEKKVLNLSFSSDEQYLIVATEENIIMFYNTQKLLQKNNYHQPEFVFQIENIKNILPNPVDNNIVAVLTFFGNIHMINFSQRSVSKPLANNITSCSWSQKGKQIVCGTSDGKLIQYTPDGSLKAVINKPKSLNDAYYVSSILWLENHVFFVVYNDYNLSENLRHDYIIFIITREQNGTIVYGRLVDPSPPFGLTSRIDHHFIKYFKNWEPNLKDFIIIAATASTDIGIVCRNKDDLVWKTLIISNETYRASLPYSLLNDCDTSPIGIALDFTLSENIQKPLFPNDEPKESQPLPILYLLNNDYFLTGYYVLYIDAIKAGKICSSMCLAKENIPDINFNQNTAVATKECSFGFTPLHMPNLPTLNSKSMSEKTSDSHTFRQMINNSISFGVSSFGVPSFGIPVFGNTSFGSSANTGTENLVFKKKEFGSTSQGIKSSFASFASMTKSNNDSPFGNLIQNSSQMYGNKSENIFSESKSSFSFNTSRPENKDDDIEDDELQIENDNALGDRIECISDKEPKIISDSPFGGIMNFFNINNEKKDSTNIQSQQFNSSESSVETSNLCLFERENNLSVDNMSVKSSNLSFSAMQDQKSSDFFLIQKSQIRNNLENSNMNILSSDNSKVSCLSGINDIIKTEKASTDLLKKEDNSISFSNLSFNGTDELSEKLKKINKNTQISFDEVTPPIILNKSHRNIFEAKIYDKTELNRDYESRISDYDFDSLNSEKKKELSSLEHSCPEITPLSKGNVLGNNLNVSLNESIICDSVEKSVFQNVLKFHENLPVNVSKVKSNDLLPYISPESENIGFEENGHLISQNSNILSNMPLISSHSLNVLEPKSDTEVLSNFSKIETLNTTNEIYNHEIEKSILFKEQHTMKLMPLVSMSEVSKAQSKEKGLIKEIDIIYIQMESELNVIQENLWRLSQFIEIQKNNNIQDHIDLSVKQIKKWKLSEISQMEKKACILLSDVSNFQKIENMNLNVIKFLKKTFIKLEAKHIEVSRFIRARIDHEFTQMIKVRQLGFEHLESQAKLRKICQNVEDYLWKAEEDFALYKAKLAGRTNGNIKMPSLESIKKALGKIGSLIQQSMNEVNNLELHFKELKTESFIKAKDIKVRTSRKNLFFSENISSITTTDILRKDKFLTILKEIMKERCPLHTTICD</sequence>
<evidence type="ECO:0000256" key="3">
    <source>
        <dbReference type="ARBA" id="ARBA00023242"/>
    </source>
</evidence>
<dbReference type="eggNOG" id="KOG3630">
    <property type="taxonomic scope" value="Eukaryota"/>
</dbReference>
<dbReference type="STRING" id="1408657.A0A0W4ZPU5"/>
<keyword evidence="3" id="KW-0539">Nucleus</keyword>
<dbReference type="Proteomes" id="UP000053447">
    <property type="component" value="Unassembled WGS sequence"/>
</dbReference>
<dbReference type="AlphaFoldDB" id="A0A0W4ZPU5"/>
<dbReference type="EMBL" id="LFWA01000007">
    <property type="protein sequence ID" value="KTW30385.1"/>
    <property type="molecule type" value="Genomic_DNA"/>
</dbReference>
<evidence type="ECO:0000256" key="1">
    <source>
        <dbReference type="ARBA" id="ARBA00004123"/>
    </source>
</evidence>
<dbReference type="VEuPathDB" id="FungiDB:T551_01668"/>
<dbReference type="Gene3D" id="2.130.10.10">
    <property type="entry name" value="YVTN repeat-like/Quinoprotein amine dehydrogenase"/>
    <property type="match status" value="1"/>
</dbReference>
<dbReference type="InterPro" id="IPR015943">
    <property type="entry name" value="WD40/YVTN_repeat-like_dom_sf"/>
</dbReference>
<protein>
    <recommendedName>
        <fullName evidence="4">Nucleoporin Nup159/Nup146 N-terminal domain-containing protein</fullName>
    </recommendedName>
</protein>
<reference evidence="6" key="1">
    <citation type="journal article" date="2016" name="Nat. Commun.">
        <title>Genome analysis of three Pneumocystis species reveals adaptation mechanisms to life exclusively in mammalian hosts.</title>
        <authorList>
            <person name="Ma L."/>
            <person name="Chen Z."/>
            <person name="Huang D.W."/>
            <person name="Kutty G."/>
            <person name="Ishihara M."/>
            <person name="Wang H."/>
            <person name="Abouelleil A."/>
            <person name="Bishop L."/>
            <person name="Davey E."/>
            <person name="Deng R."/>
            <person name="Deng X."/>
            <person name="Fan L."/>
            <person name="Fantoni G."/>
            <person name="Fitzgerald M."/>
            <person name="Gogineni E."/>
            <person name="Goldberg J.M."/>
            <person name="Handley G."/>
            <person name="Hu X."/>
            <person name="Huber C."/>
            <person name="Jiao X."/>
            <person name="Jones K."/>
            <person name="Levin J.Z."/>
            <person name="Liu Y."/>
            <person name="Macdonald P."/>
            <person name="Melnikov A."/>
            <person name="Raley C."/>
            <person name="Sassi M."/>
            <person name="Sherman B.T."/>
            <person name="Song X."/>
            <person name="Sykes S."/>
            <person name="Tran B."/>
            <person name="Walsh L."/>
            <person name="Xia Y."/>
            <person name="Yang J."/>
            <person name="Young S."/>
            <person name="Zeng Q."/>
            <person name="Zheng X."/>
            <person name="Stephens R."/>
            <person name="Nusbaum C."/>
            <person name="Birren B.W."/>
            <person name="Azadi P."/>
            <person name="Lempicki R.A."/>
            <person name="Cuomo C.A."/>
            <person name="Kovacs J.A."/>
        </authorList>
    </citation>
    <scope>NUCLEOTIDE SEQUENCE [LARGE SCALE GENOMIC DNA]</scope>
    <source>
        <strain evidence="6">RU7</strain>
    </source>
</reference>
<dbReference type="RefSeq" id="XP_018229676.1">
    <property type="nucleotide sequence ID" value="XM_018373931.1"/>
</dbReference>
<evidence type="ECO:0000256" key="2">
    <source>
        <dbReference type="ARBA" id="ARBA00022448"/>
    </source>
</evidence>
<accession>A0A0W4ZPU5</accession>
<dbReference type="OrthoDB" id="248320at2759"/>
<dbReference type="Pfam" id="PF16755">
    <property type="entry name" value="Beta-prop_NUP159_NUP214"/>
    <property type="match status" value="1"/>
</dbReference>
<keyword evidence="6" id="KW-1185">Reference proteome</keyword>
<dbReference type="GO" id="GO:0005634">
    <property type="term" value="C:nucleus"/>
    <property type="evidence" value="ECO:0007669"/>
    <property type="project" value="UniProtKB-SubCell"/>
</dbReference>
<dbReference type="InterPro" id="IPR039462">
    <property type="entry name" value="Nup159/Nup146_N"/>
</dbReference>
<dbReference type="SMART" id="SM00320">
    <property type="entry name" value="WD40"/>
    <property type="match status" value="2"/>
</dbReference>
<organism evidence="5 6">
    <name type="scientific">Pneumocystis jirovecii (strain RU7)</name>
    <name type="common">Human pneumocystis pneumonia agent</name>
    <dbReference type="NCBI Taxonomy" id="1408657"/>
    <lineage>
        <taxon>Eukaryota</taxon>
        <taxon>Fungi</taxon>
        <taxon>Dikarya</taxon>
        <taxon>Ascomycota</taxon>
        <taxon>Taphrinomycotina</taxon>
        <taxon>Pneumocystomycetes</taxon>
        <taxon>Pneumocystaceae</taxon>
        <taxon>Pneumocystis</taxon>
    </lineage>
</organism>
<comment type="subcellular location">
    <subcellularLocation>
        <location evidence="1">Nucleus</location>
    </subcellularLocation>
</comment>
<evidence type="ECO:0000259" key="4">
    <source>
        <dbReference type="Pfam" id="PF16755"/>
    </source>
</evidence>
<feature type="domain" description="Nucleoporin Nup159/Nup146 N-terminal" evidence="4">
    <location>
        <begin position="54"/>
        <end position="410"/>
    </location>
</feature>
<comment type="caution">
    <text evidence="5">The sequence shown here is derived from an EMBL/GenBank/DDBJ whole genome shotgun (WGS) entry which is preliminary data.</text>
</comment>
<evidence type="ECO:0000313" key="6">
    <source>
        <dbReference type="Proteomes" id="UP000053447"/>
    </source>
</evidence>
<gene>
    <name evidence="5" type="ORF">T551_01668</name>
</gene>
<keyword evidence="2" id="KW-0813">Transport</keyword>
<dbReference type="GeneID" id="28940186"/>
<proteinExistence type="predicted"/>
<evidence type="ECO:0000313" key="5">
    <source>
        <dbReference type="EMBL" id="KTW30385.1"/>
    </source>
</evidence>